<feature type="transmembrane region" description="Helical" evidence="15">
    <location>
        <begin position="134"/>
        <end position="156"/>
    </location>
</feature>
<evidence type="ECO:0000259" key="17">
    <source>
        <dbReference type="PROSITE" id="PS51846"/>
    </source>
</evidence>
<dbReference type="AlphaFoldDB" id="A0A377IBV5"/>
<dbReference type="CDD" id="cd04590">
    <property type="entry name" value="CBS_pair_CorC_HlyC_assoc"/>
    <property type="match status" value="1"/>
</dbReference>
<evidence type="ECO:0000313" key="19">
    <source>
        <dbReference type="Proteomes" id="UP000254465"/>
    </source>
</evidence>
<dbReference type="InterPro" id="IPR016169">
    <property type="entry name" value="FAD-bd_PCMH_sub2"/>
</dbReference>
<protein>
    <recommendedName>
        <fullName evidence="12">Polyamine export protein</fullName>
    </recommendedName>
</protein>
<keyword evidence="4" id="KW-0997">Cell inner membrane</keyword>
<keyword evidence="6" id="KW-0677">Repeat</keyword>
<keyword evidence="7 14" id="KW-1133">Transmembrane helix</keyword>
<dbReference type="Gene3D" id="3.30.465.10">
    <property type="match status" value="1"/>
</dbReference>
<feature type="domain" description="CNNM transmembrane" evidence="17">
    <location>
        <begin position="1"/>
        <end position="199"/>
    </location>
</feature>
<comment type="function">
    <text evidence="10">Involved in cadaverine and putrescine tolerance in stationary phase. May facilitate the efflux of both cadaverine and putrescine from the cytoplasm, reducing potentially toxic levels under certain stress conditions.</text>
</comment>
<sequence length="428" mass="48022">MGLFEAILSLAALIGISAVISSAEISLAGARKLKLQSLENEGDERAKLVLQLQAQPGRFITVVQIGLNMVAILGGVIGERAISPAIEALLTTYHQAEWLPTAASWLSFAVVTIAFILLADLIPKRLALTNPEKVALRTVRIMLFCIAIFKPIVWLFDTIANGIFRLFRVSTVREDNLTSEDIVALVDVGAEAGVLKAQEHYLIENIFDMQQRTVTSTMTTRENIVFLDRTFDREKVLATIKANPHSKLLICDNGLDKILGYIESHNLLTLYLQEQQVSLTDQRILRKPLFIPDTLSLFEVLELFKSAGEDFAVIVNEYALVVGIVTLNDVMSIVMGELVSSEEEQIVRRDESSWLIDGATPLEDVMRALDIEAFPDAENYETIGGFMMYMLRKIPKKTDFVLYDKYKFEIIDTENFKIDQLMVSLRKE</sequence>
<evidence type="ECO:0000256" key="14">
    <source>
        <dbReference type="PROSITE-ProRule" id="PRU01193"/>
    </source>
</evidence>
<feature type="domain" description="CBS" evidence="16">
    <location>
        <begin position="284"/>
        <end position="341"/>
    </location>
</feature>
<dbReference type="PANTHER" id="PTHR22777">
    <property type="entry name" value="HEMOLYSIN-RELATED"/>
    <property type="match status" value="1"/>
</dbReference>
<dbReference type="Pfam" id="PF00571">
    <property type="entry name" value="CBS"/>
    <property type="match status" value="1"/>
</dbReference>
<evidence type="ECO:0000256" key="13">
    <source>
        <dbReference type="PROSITE-ProRule" id="PRU00703"/>
    </source>
</evidence>
<evidence type="ECO:0000256" key="3">
    <source>
        <dbReference type="ARBA" id="ARBA00022475"/>
    </source>
</evidence>
<evidence type="ECO:0000256" key="7">
    <source>
        <dbReference type="ARBA" id="ARBA00022989"/>
    </source>
</evidence>
<dbReference type="Gene3D" id="3.10.580.10">
    <property type="entry name" value="CBS-domain"/>
    <property type="match status" value="1"/>
</dbReference>
<dbReference type="InterPro" id="IPR005170">
    <property type="entry name" value="Transptr-assoc_dom"/>
</dbReference>
<keyword evidence="9 14" id="KW-0472">Membrane</keyword>
<name>A0A377IBV5_AVIPA</name>
<dbReference type="Proteomes" id="UP000254465">
    <property type="component" value="Unassembled WGS sequence"/>
</dbReference>
<comment type="similarity">
    <text evidence="11">Belongs to the UPF0053 family. PaeA subfamily.</text>
</comment>
<dbReference type="InterPro" id="IPR000644">
    <property type="entry name" value="CBS_dom"/>
</dbReference>
<organism evidence="18 19">
    <name type="scientific">Avibacterium paragallinarum</name>
    <name type="common">Haemophilus gallinarum</name>
    <dbReference type="NCBI Taxonomy" id="728"/>
    <lineage>
        <taxon>Bacteria</taxon>
        <taxon>Pseudomonadati</taxon>
        <taxon>Pseudomonadota</taxon>
        <taxon>Gammaproteobacteria</taxon>
        <taxon>Pasteurellales</taxon>
        <taxon>Pasteurellaceae</taxon>
        <taxon>Avibacterium</taxon>
    </lineage>
</organism>
<dbReference type="SUPFAM" id="SSF56176">
    <property type="entry name" value="FAD-binding/transporter-associated domain-like"/>
    <property type="match status" value="1"/>
</dbReference>
<dbReference type="InterPro" id="IPR046342">
    <property type="entry name" value="CBS_dom_sf"/>
</dbReference>
<evidence type="ECO:0000313" key="18">
    <source>
        <dbReference type="EMBL" id="STO72868.1"/>
    </source>
</evidence>
<evidence type="ECO:0000256" key="15">
    <source>
        <dbReference type="SAM" id="Phobius"/>
    </source>
</evidence>
<evidence type="ECO:0000256" key="10">
    <source>
        <dbReference type="ARBA" id="ARBA00037177"/>
    </source>
</evidence>
<evidence type="ECO:0000256" key="6">
    <source>
        <dbReference type="ARBA" id="ARBA00022737"/>
    </source>
</evidence>
<evidence type="ECO:0000256" key="9">
    <source>
        <dbReference type="ARBA" id="ARBA00023136"/>
    </source>
</evidence>
<feature type="transmembrane region" description="Helical" evidence="15">
    <location>
        <begin position="98"/>
        <end position="122"/>
    </location>
</feature>
<evidence type="ECO:0000256" key="12">
    <source>
        <dbReference type="ARBA" id="ARBA00039818"/>
    </source>
</evidence>
<evidence type="ECO:0000256" key="5">
    <source>
        <dbReference type="ARBA" id="ARBA00022692"/>
    </source>
</evidence>
<dbReference type="PANTHER" id="PTHR22777:SF16">
    <property type="entry name" value="POLYAMINE EXPORT PROTEIN"/>
    <property type="match status" value="1"/>
</dbReference>
<keyword evidence="2" id="KW-0813">Transport</keyword>
<proteinExistence type="inferred from homology"/>
<dbReference type="Pfam" id="PF01595">
    <property type="entry name" value="CNNM"/>
    <property type="match status" value="1"/>
</dbReference>
<dbReference type="EMBL" id="UGHK01000002">
    <property type="protein sequence ID" value="STO72868.1"/>
    <property type="molecule type" value="Genomic_DNA"/>
</dbReference>
<evidence type="ECO:0000256" key="1">
    <source>
        <dbReference type="ARBA" id="ARBA00004429"/>
    </source>
</evidence>
<dbReference type="InterPro" id="IPR044751">
    <property type="entry name" value="Ion_transp-like_CBS"/>
</dbReference>
<dbReference type="PROSITE" id="PS51371">
    <property type="entry name" value="CBS"/>
    <property type="match status" value="1"/>
</dbReference>
<dbReference type="Pfam" id="PF03471">
    <property type="entry name" value="CorC_HlyC"/>
    <property type="match status" value="1"/>
</dbReference>
<keyword evidence="5 14" id="KW-0812">Transmembrane</keyword>
<evidence type="ECO:0000259" key="16">
    <source>
        <dbReference type="PROSITE" id="PS51371"/>
    </source>
</evidence>
<dbReference type="InterPro" id="IPR036318">
    <property type="entry name" value="FAD-bd_PCMH-like_sf"/>
</dbReference>
<feature type="transmembrane region" description="Helical" evidence="15">
    <location>
        <begin position="59"/>
        <end position="78"/>
    </location>
</feature>
<dbReference type="SMART" id="SM01091">
    <property type="entry name" value="CorC_HlyC"/>
    <property type="match status" value="1"/>
</dbReference>
<dbReference type="GO" id="GO:0005886">
    <property type="term" value="C:plasma membrane"/>
    <property type="evidence" value="ECO:0007669"/>
    <property type="project" value="UniProtKB-SubCell"/>
</dbReference>
<evidence type="ECO:0000256" key="8">
    <source>
        <dbReference type="ARBA" id="ARBA00023122"/>
    </source>
</evidence>
<evidence type="ECO:0000256" key="11">
    <source>
        <dbReference type="ARBA" id="ARBA00038280"/>
    </source>
</evidence>
<dbReference type="PROSITE" id="PS51846">
    <property type="entry name" value="CNNM"/>
    <property type="match status" value="1"/>
</dbReference>
<keyword evidence="3" id="KW-1003">Cell membrane</keyword>
<reference evidence="18 19" key="1">
    <citation type="submission" date="2018-06" db="EMBL/GenBank/DDBJ databases">
        <authorList>
            <consortium name="Pathogen Informatics"/>
            <person name="Doyle S."/>
        </authorList>
    </citation>
    <scope>NUCLEOTIDE SEQUENCE [LARGE SCALE GENOMIC DNA]</scope>
    <source>
        <strain evidence="18 19">NCTC11296</strain>
    </source>
</reference>
<accession>A0A377IBV5</accession>
<dbReference type="FunFam" id="3.10.580.10:FF:000005">
    <property type="entry name" value="HlyC/CorC family transporter"/>
    <property type="match status" value="1"/>
</dbReference>
<gene>
    <name evidence="18" type="primary">ytfL</name>
    <name evidence="18" type="ORF">NCTC11296_02812</name>
</gene>
<dbReference type="RefSeq" id="WP_017805122.1">
    <property type="nucleotide sequence ID" value="NZ_PQVK01000273.1"/>
</dbReference>
<dbReference type="InterPro" id="IPR002550">
    <property type="entry name" value="CNNM"/>
</dbReference>
<evidence type="ECO:0000256" key="2">
    <source>
        <dbReference type="ARBA" id="ARBA00022448"/>
    </source>
</evidence>
<comment type="subcellular location">
    <subcellularLocation>
        <location evidence="1">Cell inner membrane</location>
        <topology evidence="1">Multi-pass membrane protein</topology>
    </subcellularLocation>
</comment>
<feature type="transmembrane region" description="Helical" evidence="15">
    <location>
        <begin position="6"/>
        <end position="27"/>
    </location>
</feature>
<keyword evidence="8 13" id="KW-0129">CBS domain</keyword>
<evidence type="ECO:0000256" key="4">
    <source>
        <dbReference type="ARBA" id="ARBA00022519"/>
    </source>
</evidence>
<dbReference type="SUPFAM" id="SSF54631">
    <property type="entry name" value="CBS-domain pair"/>
    <property type="match status" value="1"/>
</dbReference>
<dbReference type="GO" id="GO:0050660">
    <property type="term" value="F:flavin adenine dinucleotide binding"/>
    <property type="evidence" value="ECO:0007669"/>
    <property type="project" value="InterPro"/>
</dbReference>